<dbReference type="PANTHER" id="PTHR39327:SF1">
    <property type="entry name" value="BLR5470 PROTEIN"/>
    <property type="match status" value="1"/>
</dbReference>
<evidence type="ECO:0000313" key="2">
    <source>
        <dbReference type="EMBL" id="POF31661.1"/>
    </source>
</evidence>
<dbReference type="AlphaFoldDB" id="A0A2S3UVB0"/>
<accession>A0A2S3UVB0</accession>
<dbReference type="EMBL" id="PPCN01000004">
    <property type="protein sequence ID" value="POF31661.1"/>
    <property type="molecule type" value="Genomic_DNA"/>
</dbReference>
<evidence type="ECO:0000256" key="1">
    <source>
        <dbReference type="SAM" id="SignalP"/>
    </source>
</evidence>
<sequence length="326" mass="35872">MEHRATAPAVPAANGKAARKFGWALTCAFVLQAAFVTAQAEDGPFAPVDMTGISNVHDFIKVSLLETVSADALPVKLHFAPLPAAKAVELRTIRVGPLAKPDIQGPPLGKTARQTIDLPAADTAELKPTLLFGTLGKPVALSPVTKRWTRALGEFRADGQGPSAGRNGFRAYTAILDDVKDKRRGLQIPKVNYMVNRVLAYRDDARLWQTGEYWASPVESLTRRAGDCEDYAILKYALLRDLGVEDQDMRIVVLRDTAARQHHAVLSVRHEGKWLILDNRFSRVRFERDLPHYQVLYSVNAAGQWSHVPTPGSPVRLASRLKSATK</sequence>
<dbReference type="Gene3D" id="3.10.620.30">
    <property type="match status" value="1"/>
</dbReference>
<keyword evidence="3" id="KW-1185">Reference proteome</keyword>
<dbReference type="InterPro" id="IPR038765">
    <property type="entry name" value="Papain-like_cys_pep_sf"/>
</dbReference>
<feature type="chain" id="PRO_5015733166" evidence="1">
    <location>
        <begin position="41"/>
        <end position="326"/>
    </location>
</feature>
<proteinExistence type="predicted"/>
<dbReference type="PANTHER" id="PTHR39327">
    <property type="match status" value="1"/>
</dbReference>
<dbReference type="Proteomes" id="UP000236959">
    <property type="component" value="Unassembled WGS sequence"/>
</dbReference>
<dbReference type="OrthoDB" id="5401788at2"/>
<dbReference type="SUPFAM" id="SSF54001">
    <property type="entry name" value="Cysteine proteinases"/>
    <property type="match status" value="1"/>
</dbReference>
<name>A0A2S3UVB0_9HYPH</name>
<feature type="signal peptide" evidence="1">
    <location>
        <begin position="1"/>
        <end position="40"/>
    </location>
</feature>
<dbReference type="InterPro" id="IPR010319">
    <property type="entry name" value="Transglutaminase-like_Cys_pept"/>
</dbReference>
<evidence type="ECO:0000313" key="3">
    <source>
        <dbReference type="Proteomes" id="UP000236959"/>
    </source>
</evidence>
<organism evidence="2 3">
    <name type="scientific">Roseibium marinum</name>
    <dbReference type="NCBI Taxonomy" id="281252"/>
    <lineage>
        <taxon>Bacteria</taxon>
        <taxon>Pseudomonadati</taxon>
        <taxon>Pseudomonadota</taxon>
        <taxon>Alphaproteobacteria</taxon>
        <taxon>Hyphomicrobiales</taxon>
        <taxon>Stappiaceae</taxon>
        <taxon>Roseibium</taxon>
    </lineage>
</organism>
<gene>
    <name evidence="2" type="ORF">CLV41_104230</name>
</gene>
<dbReference type="RefSeq" id="WP_103222582.1">
    <property type="nucleotide sequence ID" value="NZ_PPCN01000004.1"/>
</dbReference>
<protein>
    <submittedName>
        <fullName evidence="2">Transglutaminase-like cysteine proteinase BTLCP</fullName>
    </submittedName>
</protein>
<reference evidence="2 3" key="1">
    <citation type="submission" date="2018-01" db="EMBL/GenBank/DDBJ databases">
        <title>Genomic Encyclopedia of Archaeal and Bacterial Type Strains, Phase II (KMG-II): from individual species to whole genera.</title>
        <authorList>
            <person name="Goeker M."/>
        </authorList>
    </citation>
    <scope>NUCLEOTIDE SEQUENCE [LARGE SCALE GENOMIC DNA]</scope>
    <source>
        <strain evidence="2 3">DSM 17023</strain>
    </source>
</reference>
<comment type="caution">
    <text evidence="2">The sequence shown here is derived from an EMBL/GenBank/DDBJ whole genome shotgun (WGS) entry which is preliminary data.</text>
</comment>
<keyword evidence="1" id="KW-0732">Signal</keyword>
<dbReference type="Pfam" id="PF06035">
    <property type="entry name" value="Peptidase_C93"/>
    <property type="match status" value="1"/>
</dbReference>